<keyword evidence="2" id="KW-1185">Reference proteome</keyword>
<dbReference type="EMBL" id="JAEHOE010000002">
    <property type="protein sequence ID" value="KAG2501281.1"/>
    <property type="molecule type" value="Genomic_DNA"/>
</dbReference>
<dbReference type="InterPro" id="IPR050600">
    <property type="entry name" value="SETD3_SETD6_MTase"/>
</dbReference>
<dbReference type="Gene3D" id="3.90.1410.10">
    <property type="entry name" value="set domain protein methyltransferase, domain 1"/>
    <property type="match status" value="1"/>
</dbReference>
<dbReference type="CDD" id="cd10527">
    <property type="entry name" value="SET_LSMT"/>
    <property type="match status" value="1"/>
</dbReference>
<dbReference type="PANTHER" id="PTHR13271">
    <property type="entry name" value="UNCHARACTERIZED PUTATIVE METHYLTRANSFERASE"/>
    <property type="match status" value="1"/>
</dbReference>
<organism evidence="1 2">
    <name type="scientific">Edaphochlamys debaryana</name>
    <dbReference type="NCBI Taxonomy" id="47281"/>
    <lineage>
        <taxon>Eukaryota</taxon>
        <taxon>Viridiplantae</taxon>
        <taxon>Chlorophyta</taxon>
        <taxon>core chlorophytes</taxon>
        <taxon>Chlorophyceae</taxon>
        <taxon>CS clade</taxon>
        <taxon>Chlamydomonadales</taxon>
        <taxon>Chlamydomonadales incertae sedis</taxon>
        <taxon>Edaphochlamys</taxon>
    </lineage>
</organism>
<dbReference type="Proteomes" id="UP000612055">
    <property type="component" value="Unassembled WGS sequence"/>
</dbReference>
<dbReference type="PANTHER" id="PTHR13271:SF145">
    <property type="entry name" value="SET DOMAIN-CONTAINING PROTEIN"/>
    <property type="match status" value="1"/>
</dbReference>
<accession>A0A836C5J8</accession>
<reference evidence="1" key="1">
    <citation type="journal article" date="2020" name="bioRxiv">
        <title>Comparative genomics of Chlamydomonas.</title>
        <authorList>
            <person name="Craig R.J."/>
            <person name="Hasan A.R."/>
            <person name="Ness R.W."/>
            <person name="Keightley P.D."/>
        </authorList>
    </citation>
    <scope>NUCLEOTIDE SEQUENCE</scope>
    <source>
        <strain evidence="1">CCAP 11/70</strain>
    </source>
</reference>
<dbReference type="AlphaFoldDB" id="A0A836C5J8"/>
<dbReference type="InterPro" id="IPR046341">
    <property type="entry name" value="SET_dom_sf"/>
</dbReference>
<gene>
    <name evidence="1" type="ORF">HYH03_001083</name>
</gene>
<evidence type="ECO:0000313" key="2">
    <source>
        <dbReference type="Proteomes" id="UP000612055"/>
    </source>
</evidence>
<sequence length="233" mass="24591">MTTDQAREMLSSLAAVRSDLAGGAKELPAAAQLGLLLAVERRRGDDSFWAPYIRSLPDDVPCGWALSKQQLTATLDALRPTLGARLEGWAPAAERAGKGVEAVAEAAVKRYGRHLEGDLDVADVVWGMGQVLSRSFGGGADLGMAPYIDLLNHREGAPKPRSFVDSDDDDAGGRGFVVIDCSLHGEPQALAAGEEAFISYAAAEAGGDPLQAFLNLGFVPPELVRQRARARGP</sequence>
<evidence type="ECO:0000313" key="1">
    <source>
        <dbReference type="EMBL" id="KAG2501281.1"/>
    </source>
</evidence>
<dbReference type="GO" id="GO:0016279">
    <property type="term" value="F:protein-lysine N-methyltransferase activity"/>
    <property type="evidence" value="ECO:0007669"/>
    <property type="project" value="TreeGrafter"/>
</dbReference>
<dbReference type="OrthoDB" id="42889at2759"/>
<name>A0A836C5J8_9CHLO</name>
<evidence type="ECO:0008006" key="3">
    <source>
        <dbReference type="Google" id="ProtNLM"/>
    </source>
</evidence>
<dbReference type="SUPFAM" id="SSF82199">
    <property type="entry name" value="SET domain"/>
    <property type="match status" value="1"/>
</dbReference>
<protein>
    <recommendedName>
        <fullName evidence="3">SET domain-containing protein</fullName>
    </recommendedName>
</protein>
<proteinExistence type="predicted"/>
<comment type="caution">
    <text evidence="1">The sequence shown here is derived from an EMBL/GenBank/DDBJ whole genome shotgun (WGS) entry which is preliminary data.</text>
</comment>